<dbReference type="PROSITE" id="PS50893">
    <property type="entry name" value="ABC_TRANSPORTER_2"/>
    <property type="match status" value="1"/>
</dbReference>
<dbReference type="InterPro" id="IPR027417">
    <property type="entry name" value="P-loop_NTPase"/>
</dbReference>
<feature type="transmembrane region" description="Helical" evidence="7">
    <location>
        <begin position="169"/>
        <end position="188"/>
    </location>
</feature>
<dbReference type="SMART" id="SM00382">
    <property type="entry name" value="AAA"/>
    <property type="match status" value="1"/>
</dbReference>
<comment type="subcellular location">
    <subcellularLocation>
        <location evidence="1">Cell membrane</location>
        <topology evidence="1">Multi-pass membrane protein</topology>
    </subcellularLocation>
</comment>
<proteinExistence type="predicted"/>
<evidence type="ECO:0000259" key="9">
    <source>
        <dbReference type="PROSITE" id="PS50929"/>
    </source>
</evidence>
<dbReference type="Gene3D" id="1.20.1560.10">
    <property type="entry name" value="ABC transporter type 1, transmembrane domain"/>
    <property type="match status" value="1"/>
</dbReference>
<dbReference type="GO" id="GO:0005886">
    <property type="term" value="C:plasma membrane"/>
    <property type="evidence" value="ECO:0007669"/>
    <property type="project" value="UniProtKB-SubCell"/>
</dbReference>
<dbReference type="CDD" id="cd03228">
    <property type="entry name" value="ABCC_MRP_Like"/>
    <property type="match status" value="1"/>
</dbReference>
<name>A0A2S3ZRA2_ARTGL</name>
<protein>
    <submittedName>
        <fullName evidence="10">ABC transporter ATP-binding protein</fullName>
    </submittedName>
</protein>
<evidence type="ECO:0000259" key="8">
    <source>
        <dbReference type="PROSITE" id="PS50893"/>
    </source>
</evidence>
<keyword evidence="3" id="KW-0547">Nucleotide-binding</keyword>
<dbReference type="GO" id="GO:0015421">
    <property type="term" value="F:ABC-type oligopeptide transporter activity"/>
    <property type="evidence" value="ECO:0007669"/>
    <property type="project" value="TreeGrafter"/>
</dbReference>
<dbReference type="PROSITE" id="PS00211">
    <property type="entry name" value="ABC_TRANSPORTER_1"/>
    <property type="match status" value="1"/>
</dbReference>
<feature type="transmembrane region" description="Helical" evidence="7">
    <location>
        <begin position="139"/>
        <end position="163"/>
    </location>
</feature>
<dbReference type="InterPro" id="IPR003439">
    <property type="entry name" value="ABC_transporter-like_ATP-bd"/>
</dbReference>
<dbReference type="InterPro" id="IPR039421">
    <property type="entry name" value="Type_1_exporter"/>
</dbReference>
<feature type="transmembrane region" description="Helical" evidence="7">
    <location>
        <begin position="29"/>
        <end position="49"/>
    </location>
</feature>
<dbReference type="InterPro" id="IPR003593">
    <property type="entry name" value="AAA+_ATPase"/>
</dbReference>
<evidence type="ECO:0000313" key="10">
    <source>
        <dbReference type="EMBL" id="POH71761.1"/>
    </source>
</evidence>
<dbReference type="SUPFAM" id="SSF52540">
    <property type="entry name" value="P-loop containing nucleoside triphosphate hydrolases"/>
    <property type="match status" value="1"/>
</dbReference>
<sequence length="572" mass="60223">MSLQNTDKVTRREDPLWGLLPYLSAHRMALAWTVLVGLANNLALVFLAVTGSYTVTLALVEDELADPGWWIAGGAAVLLRAILTWHEMDISHSIAYRVLAALRMALFDGFSRGVPSRAPGQHTGRLAATAMGDTEKLEFFYAHTLTQLAGSAVLLLGGTVALFRIGGSLAAGLVLGLAALVLLTLPWLRTNARLGEEVQRAKADQSALAVDLLSGSREILGFGLQEHVQQQLAAATHTVARAERRLKSREAASASMRELCSLGILVAVFLAAWNRPGLDPLWIPAVVAGTLTLLSPLMEAVAVFTQLQPHRASAARVLEGISMPAEGPVLTPVLPFAAVGPLGIEIQGAGFSYGDGTTALEPCWLSVGPGEHLGISGRSGAGKTTLARLLVRLWSPDTGSIKLVPSAGESVDVSSVDPRVFRGLVTLVEQDATIFHGSLLENMQLAVPGASATQVQGVLGRAGLVLDAGRWPDGVHTMIGESGTSVSGGERARIALARALLVQPRILVLDETTASLDAATEAVLLDAVAALSGDTTVITISHRDSTLARCDRMVDLADLHSSPLSQPHRPSR</sequence>
<comment type="caution">
    <text evidence="10">The sequence shown here is derived from an EMBL/GenBank/DDBJ whole genome shotgun (WGS) entry which is preliminary data.</text>
</comment>
<feature type="domain" description="ABC transporter" evidence="8">
    <location>
        <begin position="344"/>
        <end position="572"/>
    </location>
</feature>
<feature type="transmembrane region" description="Helical" evidence="7">
    <location>
        <begin position="281"/>
        <end position="304"/>
    </location>
</feature>
<accession>A0A2S3ZRA2</accession>
<evidence type="ECO:0000256" key="6">
    <source>
        <dbReference type="ARBA" id="ARBA00023136"/>
    </source>
</evidence>
<dbReference type="InterPro" id="IPR011527">
    <property type="entry name" value="ABC1_TM_dom"/>
</dbReference>
<feature type="transmembrane region" description="Helical" evidence="7">
    <location>
        <begin position="254"/>
        <end position="275"/>
    </location>
</feature>
<keyword evidence="6 7" id="KW-0472">Membrane</keyword>
<organism evidence="10 11">
    <name type="scientific">Arthrobacter glacialis</name>
    <dbReference type="NCBI Taxonomy" id="1664"/>
    <lineage>
        <taxon>Bacteria</taxon>
        <taxon>Bacillati</taxon>
        <taxon>Actinomycetota</taxon>
        <taxon>Actinomycetes</taxon>
        <taxon>Micrococcales</taxon>
        <taxon>Micrococcaceae</taxon>
        <taxon>Arthrobacter</taxon>
    </lineage>
</organism>
<dbReference type="Proteomes" id="UP000237061">
    <property type="component" value="Unassembled WGS sequence"/>
</dbReference>
<keyword evidence="11" id="KW-1185">Reference proteome</keyword>
<gene>
    <name evidence="10" type="ORF">CVS27_19285</name>
</gene>
<dbReference type="AlphaFoldDB" id="A0A2S3ZRA2"/>
<evidence type="ECO:0000313" key="11">
    <source>
        <dbReference type="Proteomes" id="UP000237061"/>
    </source>
</evidence>
<reference evidence="10 11" key="1">
    <citation type="submission" date="2018-01" db="EMBL/GenBank/DDBJ databases">
        <title>Arthrobacter sp. nov., from glaciers in China.</title>
        <authorList>
            <person name="Liu Q."/>
            <person name="Xin Y.-H."/>
        </authorList>
    </citation>
    <scope>NUCLEOTIDE SEQUENCE [LARGE SCALE GENOMIC DNA]</scope>
    <source>
        <strain evidence="10 11">HLT2-12-2</strain>
    </source>
</reference>
<evidence type="ECO:0000256" key="4">
    <source>
        <dbReference type="ARBA" id="ARBA00022840"/>
    </source>
</evidence>
<evidence type="ECO:0000256" key="1">
    <source>
        <dbReference type="ARBA" id="ARBA00004651"/>
    </source>
</evidence>
<dbReference type="Gene3D" id="3.40.50.300">
    <property type="entry name" value="P-loop containing nucleotide triphosphate hydrolases"/>
    <property type="match status" value="1"/>
</dbReference>
<evidence type="ECO:0000256" key="2">
    <source>
        <dbReference type="ARBA" id="ARBA00022692"/>
    </source>
</evidence>
<dbReference type="SUPFAM" id="SSF90123">
    <property type="entry name" value="ABC transporter transmembrane region"/>
    <property type="match status" value="1"/>
</dbReference>
<keyword evidence="5 7" id="KW-1133">Transmembrane helix</keyword>
<dbReference type="GO" id="GO:0016887">
    <property type="term" value="F:ATP hydrolysis activity"/>
    <property type="evidence" value="ECO:0007669"/>
    <property type="project" value="InterPro"/>
</dbReference>
<dbReference type="InterPro" id="IPR036640">
    <property type="entry name" value="ABC1_TM_sf"/>
</dbReference>
<evidence type="ECO:0000256" key="5">
    <source>
        <dbReference type="ARBA" id="ARBA00022989"/>
    </source>
</evidence>
<dbReference type="PANTHER" id="PTHR43394:SF1">
    <property type="entry name" value="ATP-BINDING CASSETTE SUB-FAMILY B MEMBER 10, MITOCHONDRIAL"/>
    <property type="match status" value="1"/>
</dbReference>
<dbReference type="GO" id="GO:0005524">
    <property type="term" value="F:ATP binding"/>
    <property type="evidence" value="ECO:0007669"/>
    <property type="project" value="UniProtKB-KW"/>
</dbReference>
<keyword evidence="2 7" id="KW-0812">Transmembrane</keyword>
<dbReference type="PROSITE" id="PS50929">
    <property type="entry name" value="ABC_TM1F"/>
    <property type="match status" value="1"/>
</dbReference>
<dbReference type="Pfam" id="PF00664">
    <property type="entry name" value="ABC_membrane"/>
    <property type="match status" value="1"/>
</dbReference>
<dbReference type="InterPro" id="IPR017871">
    <property type="entry name" value="ABC_transporter-like_CS"/>
</dbReference>
<dbReference type="Pfam" id="PF00005">
    <property type="entry name" value="ABC_tran"/>
    <property type="match status" value="1"/>
</dbReference>
<keyword evidence="4 10" id="KW-0067">ATP-binding</keyword>
<dbReference type="PANTHER" id="PTHR43394">
    <property type="entry name" value="ATP-DEPENDENT PERMEASE MDL1, MITOCHONDRIAL"/>
    <property type="match status" value="1"/>
</dbReference>
<evidence type="ECO:0000256" key="7">
    <source>
        <dbReference type="SAM" id="Phobius"/>
    </source>
</evidence>
<feature type="domain" description="ABC transmembrane type-1" evidence="9">
    <location>
        <begin position="31"/>
        <end position="308"/>
    </location>
</feature>
<dbReference type="EMBL" id="PPXC01000023">
    <property type="protein sequence ID" value="POH71761.1"/>
    <property type="molecule type" value="Genomic_DNA"/>
</dbReference>
<evidence type="ECO:0000256" key="3">
    <source>
        <dbReference type="ARBA" id="ARBA00022741"/>
    </source>
</evidence>
<dbReference type="RefSeq" id="WP_103467471.1">
    <property type="nucleotide sequence ID" value="NZ_PPXC01000023.1"/>
</dbReference>